<reference evidence="1 2" key="1">
    <citation type="journal article" date="2013" name="Curr. Biol.">
        <title>The Genome of the Foraminiferan Reticulomyxa filosa.</title>
        <authorList>
            <person name="Glockner G."/>
            <person name="Hulsmann N."/>
            <person name="Schleicher M."/>
            <person name="Noegel A.A."/>
            <person name="Eichinger L."/>
            <person name="Gallinger C."/>
            <person name="Pawlowski J."/>
            <person name="Sierra R."/>
            <person name="Euteneuer U."/>
            <person name="Pillet L."/>
            <person name="Moustafa A."/>
            <person name="Platzer M."/>
            <person name="Groth M."/>
            <person name="Szafranski K."/>
            <person name="Schliwa M."/>
        </authorList>
    </citation>
    <scope>NUCLEOTIDE SEQUENCE [LARGE SCALE GENOMIC DNA]</scope>
</reference>
<evidence type="ECO:0000313" key="1">
    <source>
        <dbReference type="EMBL" id="ETO33339.1"/>
    </source>
</evidence>
<organism evidence="1 2">
    <name type="scientific">Reticulomyxa filosa</name>
    <dbReference type="NCBI Taxonomy" id="46433"/>
    <lineage>
        <taxon>Eukaryota</taxon>
        <taxon>Sar</taxon>
        <taxon>Rhizaria</taxon>
        <taxon>Retaria</taxon>
        <taxon>Foraminifera</taxon>
        <taxon>Monothalamids</taxon>
        <taxon>Reticulomyxidae</taxon>
        <taxon>Reticulomyxa</taxon>
    </lineage>
</organism>
<proteinExistence type="predicted"/>
<dbReference type="EMBL" id="ASPP01003477">
    <property type="protein sequence ID" value="ETO33339.1"/>
    <property type="molecule type" value="Genomic_DNA"/>
</dbReference>
<evidence type="ECO:0000313" key="2">
    <source>
        <dbReference type="Proteomes" id="UP000023152"/>
    </source>
</evidence>
<keyword evidence="2" id="KW-1185">Reference proteome</keyword>
<dbReference type="AlphaFoldDB" id="X6P5H0"/>
<accession>X6P5H0</accession>
<protein>
    <submittedName>
        <fullName evidence="1">Uncharacterized protein</fullName>
    </submittedName>
</protein>
<name>X6P5H0_RETFI</name>
<sequence length="291" mass="33582">MENTNALQILPGRLSCTLQRVMRALSEIFEAHSNTWSARNFDEILLQIISQVQRENNLFEALAWIALLKEVCKKKKMQQNKARTPSITFFFFFKKMISVTIVKQIKKTVFIEQVHYQFVTQFFLFLLIQHKQLKKNTQTNNDKELNRASINEVSWRPIVLEVKMRGDEMKVVLLNSQSLSPRLRYVPPYTNTKSLKQTTLEPHIEALSVCSDPERVQNSFANHCGEGLLSPLTASEALYDAALPSMSIDGWEVFRPLDADDFDNMSLFNNNLFYMDSALALVEMSQSPFDE</sequence>
<dbReference type="Proteomes" id="UP000023152">
    <property type="component" value="Unassembled WGS sequence"/>
</dbReference>
<comment type="caution">
    <text evidence="1">The sequence shown here is derived from an EMBL/GenBank/DDBJ whole genome shotgun (WGS) entry which is preliminary data.</text>
</comment>
<gene>
    <name evidence="1" type="ORF">RFI_03770</name>
</gene>